<dbReference type="NCBIfam" id="NF033547">
    <property type="entry name" value="transpos_IS1595"/>
    <property type="match status" value="1"/>
</dbReference>
<dbReference type="EMBL" id="KK365252">
    <property type="protein sequence ID" value="KCZ79589.1"/>
    <property type="molecule type" value="Genomic_DNA"/>
</dbReference>
<evidence type="ECO:0000313" key="3">
    <source>
        <dbReference type="Proteomes" id="UP000030655"/>
    </source>
</evidence>
<feature type="non-terminal residue" evidence="2">
    <location>
        <position position="1"/>
    </location>
</feature>
<dbReference type="InterPro" id="IPR024445">
    <property type="entry name" value="Tnp_ISXO2-like"/>
</dbReference>
<dbReference type="OrthoDB" id="424490at2759"/>
<dbReference type="Pfam" id="PF12762">
    <property type="entry name" value="DDE_Tnp_IS1595"/>
    <property type="match status" value="1"/>
</dbReference>
<dbReference type="SMART" id="SM01126">
    <property type="entry name" value="DDE_Tnp_IS1595"/>
    <property type="match status" value="1"/>
</dbReference>
<reference evidence="2 3" key="2">
    <citation type="submission" date="2014-03" db="EMBL/GenBank/DDBJ databases">
        <title>The Genome Sequence of Anncaliia algerae insect isolate PRA339.</title>
        <authorList>
            <consortium name="The Broad Institute Genome Sequencing Platform"/>
            <consortium name="The Broad Institute Genome Sequencing Center for Infectious Disease"/>
            <person name="Cuomo C."/>
            <person name="Becnel J."/>
            <person name="Sanscrainte N."/>
            <person name="Walker B."/>
            <person name="Young S.K."/>
            <person name="Zeng Q."/>
            <person name="Gargeya S."/>
            <person name="Fitzgerald M."/>
            <person name="Haas B."/>
            <person name="Abouelleil A."/>
            <person name="Alvarado L."/>
            <person name="Arachchi H.M."/>
            <person name="Berlin A.M."/>
            <person name="Chapman S.B."/>
            <person name="Dewar J."/>
            <person name="Goldberg J."/>
            <person name="Griggs A."/>
            <person name="Gujja S."/>
            <person name="Hansen M."/>
            <person name="Howarth C."/>
            <person name="Imamovic A."/>
            <person name="Larimer J."/>
            <person name="McCowan C."/>
            <person name="Murphy C."/>
            <person name="Neiman D."/>
            <person name="Pearson M."/>
            <person name="Priest M."/>
            <person name="Roberts A."/>
            <person name="Saif S."/>
            <person name="Shea T."/>
            <person name="Sisk P."/>
            <person name="Sykes S."/>
            <person name="Wortman J."/>
            <person name="Nusbaum C."/>
            <person name="Birren B."/>
        </authorList>
    </citation>
    <scope>NUCLEOTIDE SEQUENCE [LARGE SCALE GENOMIC DNA]</scope>
    <source>
        <strain evidence="2 3">PRA339</strain>
    </source>
</reference>
<evidence type="ECO:0000259" key="1">
    <source>
        <dbReference type="SMART" id="SM01126"/>
    </source>
</evidence>
<dbReference type="PANTHER" id="PTHR47163:SF3">
    <property type="entry name" value="PROTEIN CBG18017"/>
    <property type="match status" value="1"/>
</dbReference>
<keyword evidence="3" id="KW-1185">Reference proteome</keyword>
<dbReference type="HOGENOM" id="CLU_044348_0_0_1"/>
<dbReference type="InterPro" id="IPR053164">
    <property type="entry name" value="IS1016-like_transposase"/>
</dbReference>
<dbReference type="STRING" id="1288291.A0A059EXY8"/>
<accession>A0A059EXY8</accession>
<reference evidence="3" key="1">
    <citation type="submission" date="2013-02" db="EMBL/GenBank/DDBJ databases">
        <authorList>
            <consortium name="The Broad Institute Genome Sequencing Platform"/>
            <person name="Cuomo C."/>
            <person name="Becnel J."/>
            <person name="Sanscrainte N."/>
            <person name="Walker B."/>
            <person name="Young S.K."/>
            <person name="Zeng Q."/>
            <person name="Gargeya S."/>
            <person name="Fitzgerald M."/>
            <person name="Haas B."/>
            <person name="Abouelleil A."/>
            <person name="Alvarado L."/>
            <person name="Arachchi H.M."/>
            <person name="Berlin A.M."/>
            <person name="Chapman S.B."/>
            <person name="Dewar J."/>
            <person name="Goldberg J."/>
            <person name="Griggs A."/>
            <person name="Gujja S."/>
            <person name="Hansen M."/>
            <person name="Howarth C."/>
            <person name="Imamovic A."/>
            <person name="Larimer J."/>
            <person name="McCowan C."/>
            <person name="Murphy C."/>
            <person name="Neiman D."/>
            <person name="Pearson M."/>
            <person name="Priest M."/>
            <person name="Roberts A."/>
            <person name="Saif S."/>
            <person name="Shea T."/>
            <person name="Sisk P."/>
            <person name="Sykes S."/>
            <person name="Wortman J."/>
            <person name="Nusbaum C."/>
            <person name="Birren B."/>
        </authorList>
    </citation>
    <scope>NUCLEOTIDE SEQUENCE [LARGE SCALE GENOMIC DNA]</scope>
    <source>
        <strain evidence="3">PRA339</strain>
    </source>
</reference>
<dbReference type="AlphaFoldDB" id="A0A059EXY8"/>
<dbReference type="PANTHER" id="PTHR47163">
    <property type="entry name" value="DDE_TNP_IS1595 DOMAIN-CONTAINING PROTEIN"/>
    <property type="match status" value="1"/>
</dbReference>
<dbReference type="VEuPathDB" id="MicrosporidiaDB:H312_03018"/>
<proteinExistence type="predicted"/>
<protein>
    <recommendedName>
        <fullName evidence="1">ISXO2-like transposase domain-containing protein</fullName>
    </recommendedName>
</protein>
<evidence type="ECO:0000313" key="2">
    <source>
        <dbReference type="EMBL" id="KCZ79589.1"/>
    </source>
</evidence>
<organism evidence="2 3">
    <name type="scientific">Anncaliia algerae PRA339</name>
    <dbReference type="NCBI Taxonomy" id="1288291"/>
    <lineage>
        <taxon>Eukaryota</taxon>
        <taxon>Fungi</taxon>
        <taxon>Fungi incertae sedis</taxon>
        <taxon>Microsporidia</taxon>
        <taxon>Tubulinosematoidea</taxon>
        <taxon>Tubulinosematidae</taxon>
        <taxon>Anncaliia</taxon>
    </lineage>
</organism>
<gene>
    <name evidence="2" type="ORF">H312_03018</name>
</gene>
<name>A0A059EXY8_9MICR</name>
<sequence length="303" mass="35705">SVFTMSRVNSISFNDFIKSIENPEFVRWLFLEAGYGSEEGSECEYCDIGQYRLINSKSPRFPVGMYYKCSNRACNKQKNIFEESKISNINLKKFLILLASFINNKTISSVIIDNYFDEKTVFKYYSYFRTLCSKNLPENILLGGSGKEVEIDETHLFKRKYHRGNRLASEDIWVFGIFERVSKNIFLSVVKKRDADTLYDIVSSHVLPGTKIYTDGWRGYCKIKQYFTSKSVNHKYYFVDPNDPLNHVNNIERTWRSLKSDMRGACNENYCLHLNEFMFRRLVFTSDLRLDLVRMISYIKDDF</sequence>
<dbReference type="Proteomes" id="UP000030655">
    <property type="component" value="Unassembled WGS sequence"/>
</dbReference>
<feature type="domain" description="ISXO2-like transposase" evidence="1">
    <location>
        <begin position="141"/>
        <end position="282"/>
    </location>
</feature>